<proteinExistence type="predicted"/>
<evidence type="ECO:0000313" key="6">
    <source>
        <dbReference type="EMBL" id="MBB6692792.1"/>
    </source>
</evidence>
<comment type="caution">
    <text evidence="6">The sequence shown here is derived from an EMBL/GenBank/DDBJ whole genome shotgun (WGS) entry which is preliminary data.</text>
</comment>
<name>A0A841U089_9BACL</name>
<accession>A0A841U089</accession>
<reference evidence="6 7" key="1">
    <citation type="submission" date="2020-08" db="EMBL/GenBank/DDBJ databases">
        <title>Cohnella phylogeny.</title>
        <authorList>
            <person name="Dunlap C."/>
        </authorList>
    </citation>
    <scope>NUCLEOTIDE SEQUENCE [LARGE SCALE GENOMIC DNA]</scope>
    <source>
        <strain evidence="6 7">DSM 25239</strain>
    </source>
</reference>
<feature type="domain" description="HTH tetR-type" evidence="5">
    <location>
        <begin position="13"/>
        <end position="73"/>
    </location>
</feature>
<evidence type="ECO:0000259" key="5">
    <source>
        <dbReference type="PROSITE" id="PS50977"/>
    </source>
</evidence>
<keyword evidence="1" id="KW-0805">Transcription regulation</keyword>
<keyword evidence="7" id="KW-1185">Reference proteome</keyword>
<evidence type="ECO:0000256" key="3">
    <source>
        <dbReference type="ARBA" id="ARBA00023163"/>
    </source>
</evidence>
<keyword evidence="2 4" id="KW-0238">DNA-binding</keyword>
<dbReference type="PRINTS" id="PR00455">
    <property type="entry name" value="HTHTETR"/>
</dbReference>
<dbReference type="AlphaFoldDB" id="A0A841U089"/>
<dbReference type="SUPFAM" id="SSF46689">
    <property type="entry name" value="Homeodomain-like"/>
    <property type="match status" value="1"/>
</dbReference>
<dbReference type="PANTHER" id="PTHR30055:SF234">
    <property type="entry name" value="HTH-TYPE TRANSCRIPTIONAL REGULATOR BETI"/>
    <property type="match status" value="1"/>
</dbReference>
<evidence type="ECO:0000313" key="7">
    <source>
        <dbReference type="Proteomes" id="UP000553776"/>
    </source>
</evidence>
<evidence type="ECO:0000256" key="2">
    <source>
        <dbReference type="ARBA" id="ARBA00023125"/>
    </source>
</evidence>
<dbReference type="Pfam" id="PF00440">
    <property type="entry name" value="TetR_N"/>
    <property type="match status" value="1"/>
</dbReference>
<dbReference type="InterPro" id="IPR009057">
    <property type="entry name" value="Homeodomain-like_sf"/>
</dbReference>
<feature type="DNA-binding region" description="H-T-H motif" evidence="4">
    <location>
        <begin position="36"/>
        <end position="55"/>
    </location>
</feature>
<dbReference type="Gene3D" id="1.10.357.10">
    <property type="entry name" value="Tetracycline Repressor, domain 2"/>
    <property type="match status" value="1"/>
</dbReference>
<evidence type="ECO:0000256" key="4">
    <source>
        <dbReference type="PROSITE-ProRule" id="PRU00335"/>
    </source>
</evidence>
<organism evidence="6 7">
    <name type="scientific">Cohnella xylanilytica</name>
    <dbReference type="NCBI Taxonomy" id="557555"/>
    <lineage>
        <taxon>Bacteria</taxon>
        <taxon>Bacillati</taxon>
        <taxon>Bacillota</taxon>
        <taxon>Bacilli</taxon>
        <taxon>Bacillales</taxon>
        <taxon>Paenibacillaceae</taxon>
        <taxon>Cohnella</taxon>
    </lineage>
</organism>
<dbReference type="GO" id="GO:0003700">
    <property type="term" value="F:DNA-binding transcription factor activity"/>
    <property type="evidence" value="ECO:0007669"/>
    <property type="project" value="TreeGrafter"/>
</dbReference>
<dbReference type="InterPro" id="IPR001647">
    <property type="entry name" value="HTH_TetR"/>
</dbReference>
<dbReference type="GO" id="GO:0000976">
    <property type="term" value="F:transcription cis-regulatory region binding"/>
    <property type="evidence" value="ECO:0007669"/>
    <property type="project" value="TreeGrafter"/>
</dbReference>
<dbReference type="EMBL" id="JACJVR010000059">
    <property type="protein sequence ID" value="MBB6692792.1"/>
    <property type="molecule type" value="Genomic_DNA"/>
</dbReference>
<dbReference type="RefSeq" id="WP_185136775.1">
    <property type="nucleotide sequence ID" value="NZ_JACJVR010000059.1"/>
</dbReference>
<dbReference type="Proteomes" id="UP000553776">
    <property type="component" value="Unassembled WGS sequence"/>
</dbReference>
<evidence type="ECO:0000256" key="1">
    <source>
        <dbReference type="ARBA" id="ARBA00023015"/>
    </source>
</evidence>
<dbReference type="InterPro" id="IPR050109">
    <property type="entry name" value="HTH-type_TetR-like_transc_reg"/>
</dbReference>
<dbReference type="PANTHER" id="PTHR30055">
    <property type="entry name" value="HTH-TYPE TRANSCRIPTIONAL REGULATOR RUTR"/>
    <property type="match status" value="1"/>
</dbReference>
<sequence length="197" mass="22557">MPRSREENERIRQSAMANIGSAAMEVFLERGYHAASIEDIAKRAGVAKGLIYNYYRGKEGLLAEIVRARTDEIAGVIEEAAASPEPSEQLRRIVEGALGHIDRNPKAYRFFLHLQTQPEEDKILSKYSEMLNKEMSRQFETQCDIFRRMGAEEPVLRSLYFSSTLHGVMLMKSVYPGYPVEEIQALIIREFCPDRPR</sequence>
<dbReference type="PROSITE" id="PS50977">
    <property type="entry name" value="HTH_TETR_2"/>
    <property type="match status" value="1"/>
</dbReference>
<keyword evidence="3" id="KW-0804">Transcription</keyword>
<protein>
    <submittedName>
        <fullName evidence="6">TetR/AcrR family transcriptional regulator</fullName>
    </submittedName>
</protein>
<gene>
    <name evidence="6" type="ORF">H7B90_15390</name>
</gene>